<feature type="region of interest" description="Disordered" evidence="1">
    <location>
        <begin position="1"/>
        <end position="68"/>
    </location>
</feature>
<dbReference type="AlphaFoldDB" id="A0A1S0TVS1"/>
<dbReference type="GeneID" id="9944922"/>
<dbReference type="OrthoDB" id="10554451at2759"/>
<proteinExistence type="predicted"/>
<dbReference type="RefSeq" id="XP_003143084.1">
    <property type="nucleotide sequence ID" value="XM_003143036.1"/>
</dbReference>
<sequence>MTHSTRVRGGPLNSSTLKMELSPRKSDNQLESLKNISFEPDHTEPKSTLSPLGFPLLTSLGDSKQKAF</sequence>
<evidence type="ECO:0000256" key="1">
    <source>
        <dbReference type="SAM" id="MobiDB-lite"/>
    </source>
</evidence>
<dbReference type="KEGG" id="loa:LOAG_07503"/>
<evidence type="ECO:0000313" key="2">
    <source>
        <dbReference type="EMBL" id="EFO20989.1"/>
    </source>
</evidence>
<protein>
    <submittedName>
        <fullName evidence="2">Uncharacterized protein</fullName>
    </submittedName>
</protein>
<name>A0A1S0TVS1_LOALO</name>
<accession>A0A1S0TVS1</accession>
<organism evidence="2">
    <name type="scientific">Loa loa</name>
    <name type="common">Eye worm</name>
    <name type="synonym">Filaria loa</name>
    <dbReference type="NCBI Taxonomy" id="7209"/>
    <lineage>
        <taxon>Eukaryota</taxon>
        <taxon>Metazoa</taxon>
        <taxon>Ecdysozoa</taxon>
        <taxon>Nematoda</taxon>
        <taxon>Chromadorea</taxon>
        <taxon>Rhabditida</taxon>
        <taxon>Spirurina</taxon>
        <taxon>Spiruromorpha</taxon>
        <taxon>Filarioidea</taxon>
        <taxon>Onchocercidae</taxon>
        <taxon>Loa</taxon>
    </lineage>
</organism>
<reference evidence="2" key="1">
    <citation type="submission" date="2012-04" db="EMBL/GenBank/DDBJ databases">
        <title>The Genome Sequence of Loa loa.</title>
        <authorList>
            <consortium name="The Broad Institute Genome Sequencing Platform"/>
            <consortium name="Broad Institute Genome Sequencing Center for Infectious Disease"/>
            <person name="Nutman T.B."/>
            <person name="Fink D.L."/>
            <person name="Russ C."/>
            <person name="Young S."/>
            <person name="Zeng Q."/>
            <person name="Gargeya S."/>
            <person name="Alvarado L."/>
            <person name="Berlin A."/>
            <person name="Chapman S.B."/>
            <person name="Chen Z."/>
            <person name="Freedman E."/>
            <person name="Gellesch M."/>
            <person name="Goldberg J."/>
            <person name="Griggs A."/>
            <person name="Gujja S."/>
            <person name="Heilman E.R."/>
            <person name="Heiman D."/>
            <person name="Howarth C."/>
            <person name="Mehta T."/>
            <person name="Neiman D."/>
            <person name="Pearson M."/>
            <person name="Roberts A."/>
            <person name="Saif S."/>
            <person name="Shea T."/>
            <person name="Shenoy N."/>
            <person name="Sisk P."/>
            <person name="Stolte C."/>
            <person name="Sykes S."/>
            <person name="White J."/>
            <person name="Yandava C."/>
            <person name="Haas B."/>
            <person name="Henn M.R."/>
            <person name="Nusbaum C."/>
            <person name="Birren B."/>
        </authorList>
    </citation>
    <scope>NUCLEOTIDE SEQUENCE [LARGE SCALE GENOMIC DNA]</scope>
</reference>
<gene>
    <name evidence="2" type="ORF">LOAG_07503</name>
</gene>
<dbReference type="InParanoid" id="A0A1S0TVS1"/>
<dbReference type="EMBL" id="JH712076">
    <property type="protein sequence ID" value="EFO20989.1"/>
    <property type="molecule type" value="Genomic_DNA"/>
</dbReference>
<dbReference type="CTD" id="9944922"/>